<protein>
    <recommendedName>
        <fullName evidence="1">ADP-ribosyl cyclase/cyclic ADP-ribose hydrolase</fullName>
        <ecNumber evidence="1">3.2.2.6</ecNumber>
    </recommendedName>
</protein>
<keyword evidence="3" id="KW-0677">Repeat</keyword>
<dbReference type="Gene3D" id="3.40.50.300">
    <property type="entry name" value="P-loop containing nucleotide triphosphate hydrolases"/>
    <property type="match status" value="1"/>
</dbReference>
<organism evidence="8 9">
    <name type="scientific">Centaurea solstitialis</name>
    <name type="common">yellow star-thistle</name>
    <dbReference type="NCBI Taxonomy" id="347529"/>
    <lineage>
        <taxon>Eukaryota</taxon>
        <taxon>Viridiplantae</taxon>
        <taxon>Streptophyta</taxon>
        <taxon>Embryophyta</taxon>
        <taxon>Tracheophyta</taxon>
        <taxon>Spermatophyta</taxon>
        <taxon>Magnoliopsida</taxon>
        <taxon>eudicotyledons</taxon>
        <taxon>Gunneridae</taxon>
        <taxon>Pentapetalae</taxon>
        <taxon>asterids</taxon>
        <taxon>campanulids</taxon>
        <taxon>Asterales</taxon>
        <taxon>Asteraceae</taxon>
        <taxon>Carduoideae</taxon>
        <taxon>Cardueae</taxon>
        <taxon>Centaureinae</taxon>
        <taxon>Centaurea</taxon>
    </lineage>
</organism>
<dbReference type="PANTHER" id="PTHR11017:SF313">
    <property type="entry name" value="TIR DOMAIN, P-LOOP CONTAINING NUCLEOSIDE TRIPHOSPHATE HYDROLASE"/>
    <property type="match status" value="1"/>
</dbReference>
<evidence type="ECO:0000256" key="6">
    <source>
        <dbReference type="ARBA" id="ARBA00047304"/>
    </source>
</evidence>
<keyword evidence="4" id="KW-0378">Hydrolase</keyword>
<dbReference type="PANTHER" id="PTHR11017">
    <property type="entry name" value="LEUCINE-RICH REPEAT-CONTAINING PROTEIN"/>
    <property type="match status" value="1"/>
</dbReference>
<dbReference type="PRINTS" id="PR00364">
    <property type="entry name" value="DISEASERSIST"/>
</dbReference>
<evidence type="ECO:0000313" key="8">
    <source>
        <dbReference type="EMBL" id="KAJ9558730.1"/>
    </source>
</evidence>
<dbReference type="EC" id="3.2.2.6" evidence="1"/>
<gene>
    <name evidence="8" type="ORF">OSB04_013344</name>
</gene>
<proteinExistence type="predicted"/>
<dbReference type="Pfam" id="PF23282">
    <property type="entry name" value="WHD_ROQ1"/>
    <property type="match status" value="1"/>
</dbReference>
<dbReference type="Gene3D" id="3.40.50.10140">
    <property type="entry name" value="Toll/interleukin-1 receptor homology (TIR) domain"/>
    <property type="match status" value="1"/>
</dbReference>
<comment type="caution">
    <text evidence="8">The sequence shown here is derived from an EMBL/GenBank/DDBJ whole genome shotgun (WGS) entry which is preliminary data.</text>
</comment>
<dbReference type="GO" id="GO:0043531">
    <property type="term" value="F:ADP binding"/>
    <property type="evidence" value="ECO:0007669"/>
    <property type="project" value="InterPro"/>
</dbReference>
<keyword evidence="2" id="KW-0433">Leucine-rich repeat</keyword>
<dbReference type="SMART" id="SM00255">
    <property type="entry name" value="TIR"/>
    <property type="match status" value="1"/>
</dbReference>
<dbReference type="AlphaFoldDB" id="A0AA38TPS2"/>
<evidence type="ECO:0000256" key="1">
    <source>
        <dbReference type="ARBA" id="ARBA00011982"/>
    </source>
</evidence>
<dbReference type="Gene3D" id="1.10.8.430">
    <property type="entry name" value="Helical domain of apoptotic protease-activating factors"/>
    <property type="match status" value="1"/>
</dbReference>
<dbReference type="GO" id="GO:0061809">
    <property type="term" value="F:NAD+ nucleosidase activity, cyclic ADP-ribose generating"/>
    <property type="evidence" value="ECO:0007669"/>
    <property type="project" value="UniProtKB-EC"/>
</dbReference>
<reference evidence="8" key="1">
    <citation type="submission" date="2023-03" db="EMBL/GenBank/DDBJ databases">
        <title>Chromosome-scale reference genome and RAD-based genetic map of yellow starthistle (Centaurea solstitialis) reveal putative structural variation and QTLs associated with invader traits.</title>
        <authorList>
            <person name="Reatini B."/>
            <person name="Cang F.A."/>
            <person name="Jiang Q."/>
            <person name="Mckibben M.T.W."/>
            <person name="Barker M.S."/>
            <person name="Rieseberg L.H."/>
            <person name="Dlugosch K.M."/>
        </authorList>
    </citation>
    <scope>NUCLEOTIDE SEQUENCE</scope>
    <source>
        <strain evidence="8">CAN-66</strain>
        <tissue evidence="8">Leaf</tissue>
    </source>
</reference>
<dbReference type="InterPro" id="IPR035897">
    <property type="entry name" value="Toll_tir_struct_dom_sf"/>
</dbReference>
<dbReference type="PROSITE" id="PS50104">
    <property type="entry name" value="TIR"/>
    <property type="match status" value="1"/>
</dbReference>
<dbReference type="GO" id="GO:0007165">
    <property type="term" value="P:signal transduction"/>
    <property type="evidence" value="ECO:0007669"/>
    <property type="project" value="InterPro"/>
</dbReference>
<dbReference type="GO" id="GO:0006952">
    <property type="term" value="P:defense response"/>
    <property type="evidence" value="ECO:0007669"/>
    <property type="project" value="InterPro"/>
</dbReference>
<dbReference type="SUPFAM" id="SSF52058">
    <property type="entry name" value="L domain-like"/>
    <property type="match status" value="1"/>
</dbReference>
<dbReference type="EMBL" id="JARYMX010000003">
    <property type="protein sequence ID" value="KAJ9558730.1"/>
    <property type="molecule type" value="Genomic_DNA"/>
</dbReference>
<dbReference type="SUPFAM" id="SSF52200">
    <property type="entry name" value="Toll/Interleukin receptor TIR domain"/>
    <property type="match status" value="1"/>
</dbReference>
<dbReference type="InterPro" id="IPR045344">
    <property type="entry name" value="C-JID"/>
</dbReference>
<comment type="catalytic activity">
    <reaction evidence="6">
        <text>NAD(+) + H2O = ADP-D-ribose + nicotinamide + H(+)</text>
        <dbReference type="Rhea" id="RHEA:16301"/>
        <dbReference type="ChEBI" id="CHEBI:15377"/>
        <dbReference type="ChEBI" id="CHEBI:15378"/>
        <dbReference type="ChEBI" id="CHEBI:17154"/>
        <dbReference type="ChEBI" id="CHEBI:57540"/>
        <dbReference type="ChEBI" id="CHEBI:57967"/>
        <dbReference type="EC" id="3.2.2.6"/>
    </reaction>
    <physiologicalReaction direction="left-to-right" evidence="6">
        <dbReference type="Rhea" id="RHEA:16302"/>
    </physiologicalReaction>
</comment>
<dbReference type="InterPro" id="IPR027417">
    <property type="entry name" value="P-loop_NTPase"/>
</dbReference>
<dbReference type="FunFam" id="3.40.50.10140:FF:000007">
    <property type="entry name" value="Disease resistance protein (TIR-NBS-LRR class)"/>
    <property type="match status" value="1"/>
</dbReference>
<evidence type="ECO:0000256" key="3">
    <source>
        <dbReference type="ARBA" id="ARBA00022737"/>
    </source>
</evidence>
<name>A0AA38TPS2_9ASTR</name>
<dbReference type="Proteomes" id="UP001172457">
    <property type="component" value="Chromosome 3"/>
</dbReference>
<dbReference type="InterPro" id="IPR002182">
    <property type="entry name" value="NB-ARC"/>
</dbReference>
<sequence length="1183" mass="135041">MSFCKCPHVAHGEFEPGSSAMNPQALSTPRQHRITDRLLGGSTSSSSSPLDPRYDVFLSFRGSDTRFSFTDHLYERLNSHNITTFLDDEEIKTGASLKPKLESAIKASQASIIVLSKNYASSTWCLDELALILEQQLRNPNYVVIPIFYHVEPTDVRKQQNSFGEAMEKHKQRMKTETDPEKINQLAKKIERWREALSKVADLKGETAQGRKETDLIKQIVTNIHHSVDVLLSCRQPPPIFGRHYEIKYITTWLKDGSSHTVDVLTISGISGIGKTTLAKYVYWWSSCKCRDFSRSFIDDIRGTCERKHNGLLDLQKQICGDILKTKPIRNDHVENALADTKVFLVLDDVDSHDQLDALLGSKGLYRGSKVIITTRDGSLTERCRLFNPIVQPKHKKYLLQGLDVYSSLKLFSDSAFKCNSPKEGYEEVSDTLAKYCEGHPLALKVLGASLCGRDVAVWKDCIDRLKVEPDSRIKKALQMSFDSLPSIEDKELFKHIACFFVGEDRESTETILKACGFRTKLGIENLNDRCLLWINYWDKQLMMHQLLQEFGIDLVRQESPNRPEERSRLCCHEESFEVLKFKKGKGNILALALDMRMLKEDKLYELDTDAFSNMDNLKFLQLNYVHKLTGSVKNLPQDLKWLCMHGFPLEHIPPDLQLENLVGLDMSYSRLVSFNPQRLENMQKSTKLGSIFQPLSSLHGLLKLPIQRKRQESTELGSKDKPLLRSLKTLNLSYCEHLRSLGGFSEFPALESLILSNCTSLIELCESIQLCDELEHIDLSYCNEAAKLLRMSKVRNVKKLNLEGCNLGGVQTDGSHLVIPRDIRSVWSYLPSSLVCLSLKDNHLSNESFPMDMSSLIMLKDLCLDGNDIVSMPDCVRTLPRLEKLSIYGCARLTTIEHPPRTLKELIFSVDYEVGKVVFHEDMSPIKLIGSGGEGPFIEGLFKEEDMADVKEKLLHRLGWSNLDFTNIKPVANKVQMLYEFGIFSTFYVGKEIPNWISKRSEGSSISFTIPPSPNQLRGLNFCFVLQIPENSSLDARYIQYIKISNITKNHTWIYSCPVLFIKIREGKIVHLSHWMFGKNEMEDGDQISISILDTRDFIEMECGMELMYDDDVKNKMEEEEDVLSYYKSWNHIIGGDLSPFQKTTPGEYELSNSHFLGYVTDPEYVDKRPLFRASPPKRYLN</sequence>
<feature type="domain" description="TIR" evidence="7">
    <location>
        <begin position="52"/>
        <end position="228"/>
    </location>
</feature>
<dbReference type="SUPFAM" id="SSF52540">
    <property type="entry name" value="P-loop containing nucleoside triphosphate hydrolases"/>
    <property type="match status" value="1"/>
</dbReference>
<dbReference type="Pfam" id="PF00931">
    <property type="entry name" value="NB-ARC"/>
    <property type="match status" value="1"/>
</dbReference>
<accession>A0AA38TPS2</accession>
<dbReference type="InterPro" id="IPR000157">
    <property type="entry name" value="TIR_dom"/>
</dbReference>
<evidence type="ECO:0000259" key="7">
    <source>
        <dbReference type="PROSITE" id="PS50104"/>
    </source>
</evidence>
<dbReference type="InterPro" id="IPR042197">
    <property type="entry name" value="Apaf_helical"/>
</dbReference>
<dbReference type="Pfam" id="PF01582">
    <property type="entry name" value="TIR"/>
    <property type="match status" value="1"/>
</dbReference>
<dbReference type="Gene3D" id="3.80.10.10">
    <property type="entry name" value="Ribonuclease Inhibitor"/>
    <property type="match status" value="2"/>
</dbReference>
<keyword evidence="5" id="KW-0520">NAD</keyword>
<evidence type="ECO:0000256" key="4">
    <source>
        <dbReference type="ARBA" id="ARBA00022801"/>
    </source>
</evidence>
<evidence type="ECO:0000256" key="2">
    <source>
        <dbReference type="ARBA" id="ARBA00022614"/>
    </source>
</evidence>
<dbReference type="Pfam" id="PF20160">
    <property type="entry name" value="C-JID"/>
    <property type="match status" value="1"/>
</dbReference>
<dbReference type="InterPro" id="IPR044974">
    <property type="entry name" value="Disease_R_plants"/>
</dbReference>
<keyword evidence="9" id="KW-1185">Reference proteome</keyword>
<dbReference type="InterPro" id="IPR032675">
    <property type="entry name" value="LRR_dom_sf"/>
</dbReference>
<evidence type="ECO:0000313" key="9">
    <source>
        <dbReference type="Proteomes" id="UP001172457"/>
    </source>
</evidence>
<dbReference type="InterPro" id="IPR058192">
    <property type="entry name" value="WHD_ROQ1-like"/>
</dbReference>
<evidence type="ECO:0000256" key="5">
    <source>
        <dbReference type="ARBA" id="ARBA00023027"/>
    </source>
</evidence>